<dbReference type="AlphaFoldDB" id="A0A9X1Y6E4"/>
<evidence type="ECO:0000313" key="4">
    <source>
        <dbReference type="EMBL" id="MCK8784368.1"/>
    </source>
</evidence>
<dbReference type="PANTHER" id="PTHR35565">
    <property type="entry name" value="CYTOPLASMIC PROTEIN-RELATED"/>
    <property type="match status" value="1"/>
</dbReference>
<dbReference type="InterPro" id="IPR044032">
    <property type="entry name" value="TssC1_C"/>
</dbReference>
<dbReference type="RefSeq" id="WP_248666492.1">
    <property type="nucleotide sequence ID" value="NZ_JALPRX010000029.1"/>
</dbReference>
<dbReference type="NCBIfam" id="TIGR03355">
    <property type="entry name" value="VI_chp_2"/>
    <property type="match status" value="1"/>
</dbReference>
<protein>
    <submittedName>
        <fullName evidence="4">Type VI secretion system contractile sheath large subunit</fullName>
    </submittedName>
</protein>
<name>A0A9X1Y6E4_9PROT</name>
<dbReference type="InterPro" id="IPR044031">
    <property type="entry name" value="TssC1_N"/>
</dbReference>
<dbReference type="InterPro" id="IPR010269">
    <property type="entry name" value="T6SS_TssC-like"/>
</dbReference>
<evidence type="ECO:0000259" key="2">
    <source>
        <dbReference type="Pfam" id="PF05943"/>
    </source>
</evidence>
<dbReference type="Pfam" id="PF05943">
    <property type="entry name" value="VipB"/>
    <property type="match status" value="1"/>
</dbReference>
<dbReference type="EMBL" id="JALPRX010000029">
    <property type="protein sequence ID" value="MCK8784368.1"/>
    <property type="molecule type" value="Genomic_DNA"/>
</dbReference>
<dbReference type="Proteomes" id="UP001139516">
    <property type="component" value="Unassembled WGS sequence"/>
</dbReference>
<feature type="domain" description="TssC1 N-terminal" evidence="2">
    <location>
        <begin position="71"/>
        <end position="370"/>
    </location>
</feature>
<evidence type="ECO:0000259" key="3">
    <source>
        <dbReference type="Pfam" id="PF18945"/>
    </source>
</evidence>
<evidence type="ECO:0000256" key="1">
    <source>
        <dbReference type="SAM" id="MobiDB-lite"/>
    </source>
</evidence>
<feature type="compositionally biased region" description="Low complexity" evidence="1">
    <location>
        <begin position="7"/>
        <end position="17"/>
    </location>
</feature>
<sequence>MSETQSGATPGAAPAATVTEEESLLDQVLAETRMKPRDEGYDAAKKGVAAFLAEMVKPANAGEKINSAAVDRMIAAIDQTLSAQLNEVLHDKEFQRLESTWRSLKFVIDKADFRQNVKIEILQAQKDEVLQDFEDSPEIVQSGLYKQVYIDEFGQFGGQPFASVITGYSFGPGAQDIKLMQNLSAVGAMAHAPVIGSVSPEFLGVDRFESLPNLKDLKAIFEGPKYAKWNSFRESEDSRYMGLALPRFLLRLPYGQETVPVKAFNFEEKTDADTDNYLWGNAAYAVATRLNDSFAKYRWAANIIGPNSGGAVEDLPLHHFEAMGQTETKIPTEVLISDRREYELAEQGFIALTMRKGSDNAAFFSANSVQKPKYFGNTTEAKQAELNYKLGTQLPYMYVVNRFAHYIKVLQRENIGSWKTATELQGELNTWIRQYVSDQENPSPEVRSRRPLRKAQIDVSDIEGEPGWYRVNMALQPHFKYMGADFTLSLVGKLDKS</sequence>
<organism evidence="4 5">
    <name type="scientific">Roseomonas acroporae</name>
    <dbReference type="NCBI Taxonomy" id="2937791"/>
    <lineage>
        <taxon>Bacteria</taxon>
        <taxon>Pseudomonadati</taxon>
        <taxon>Pseudomonadota</taxon>
        <taxon>Alphaproteobacteria</taxon>
        <taxon>Acetobacterales</taxon>
        <taxon>Roseomonadaceae</taxon>
        <taxon>Roseomonas</taxon>
    </lineage>
</organism>
<evidence type="ECO:0000313" key="5">
    <source>
        <dbReference type="Proteomes" id="UP001139516"/>
    </source>
</evidence>
<proteinExistence type="predicted"/>
<gene>
    <name evidence="4" type="primary">tssC</name>
    <name evidence="4" type="ORF">M0638_08255</name>
</gene>
<dbReference type="PANTHER" id="PTHR35565:SF1">
    <property type="entry name" value="TYPE VI SECRETION SYSTEM CONTRACTILE SHEATH LARGE SUBUNIT"/>
    <property type="match status" value="1"/>
</dbReference>
<comment type="caution">
    <text evidence="4">The sequence shown here is derived from an EMBL/GenBank/DDBJ whole genome shotgun (WGS) entry which is preliminary data.</text>
</comment>
<dbReference type="Pfam" id="PF18945">
    <property type="entry name" value="VipB_2"/>
    <property type="match status" value="1"/>
</dbReference>
<keyword evidence="5" id="KW-1185">Reference proteome</keyword>
<feature type="domain" description="TssC1 C-terminal" evidence="3">
    <location>
        <begin position="383"/>
        <end position="494"/>
    </location>
</feature>
<reference evidence="4" key="1">
    <citation type="submission" date="2022-04" db="EMBL/GenBank/DDBJ databases">
        <title>Roseomonas acroporae sp. nov., isolated from coral Acropora digitifera.</title>
        <authorList>
            <person name="Sun H."/>
        </authorList>
    </citation>
    <scope>NUCLEOTIDE SEQUENCE</scope>
    <source>
        <strain evidence="4">NAR14</strain>
    </source>
</reference>
<accession>A0A9X1Y6E4</accession>
<feature type="region of interest" description="Disordered" evidence="1">
    <location>
        <begin position="1"/>
        <end position="20"/>
    </location>
</feature>